<dbReference type="PANTHER" id="PTHR11941">
    <property type="entry name" value="ENOYL-COA HYDRATASE-RELATED"/>
    <property type="match status" value="1"/>
</dbReference>
<evidence type="ECO:0000256" key="2">
    <source>
        <dbReference type="ARBA" id="ARBA00023239"/>
    </source>
</evidence>
<gene>
    <name evidence="4" type="ORF">COCSUDRAFT_6243</name>
</gene>
<dbReference type="FunFam" id="3.90.226.10:FF:000009">
    <property type="entry name" value="Carnitinyl-CoA dehydratase"/>
    <property type="match status" value="1"/>
</dbReference>
<dbReference type="STRING" id="574566.I0YLC3"/>
<dbReference type="InterPro" id="IPR029045">
    <property type="entry name" value="ClpP/crotonase-like_dom_sf"/>
</dbReference>
<dbReference type="FunFam" id="1.10.12.10:FF:000001">
    <property type="entry name" value="Probable enoyl-CoA hydratase, mitochondrial"/>
    <property type="match status" value="1"/>
</dbReference>
<dbReference type="Pfam" id="PF00378">
    <property type="entry name" value="ECH_1"/>
    <property type="match status" value="1"/>
</dbReference>
<feature type="non-terminal residue" evidence="4">
    <location>
        <position position="266"/>
    </location>
</feature>
<evidence type="ECO:0000256" key="3">
    <source>
        <dbReference type="RuleBase" id="RU003707"/>
    </source>
</evidence>
<evidence type="ECO:0000313" key="4">
    <source>
        <dbReference type="EMBL" id="EIE19192.1"/>
    </source>
</evidence>
<comment type="similarity">
    <text evidence="1 3">Belongs to the enoyl-CoA hydratase/isomerase family.</text>
</comment>
<dbReference type="CDD" id="cd06558">
    <property type="entry name" value="crotonase-like"/>
    <property type="match status" value="1"/>
</dbReference>
<dbReference type="SUPFAM" id="SSF52096">
    <property type="entry name" value="ClpP/crotonase"/>
    <property type="match status" value="1"/>
</dbReference>
<name>I0YLC3_COCSC</name>
<dbReference type="PANTHER" id="PTHR11941:SF171">
    <property type="entry name" value="SD19268P"/>
    <property type="match status" value="1"/>
</dbReference>
<accession>I0YLC3</accession>
<sequence length="266" mass="28606">GNSGSLHLTLEPLDKENEGIFQMTLTRHEAKNAIGRQLLRELWEAINMVKLERTTRCVVVRSSVPNIFCAGADLKERATMTQQETSEFVTNLRGAFSAVEALPMPTVAIVDGYALGGGAELALACDFRVCGAGAQFAFPETRLGIIPGAGGTQLLPRIVGRSKAKELIFTGRRVNADEAAHIGLADYSMADGGEAEEKGLQLARDIAQGGPIALRMAKAAINRGLEVDLQSGYALENSYYAQVIPTNDRLEGLRAFAEKRQPVFTG</sequence>
<dbReference type="GO" id="GO:0006635">
    <property type="term" value="P:fatty acid beta-oxidation"/>
    <property type="evidence" value="ECO:0007669"/>
    <property type="project" value="TreeGrafter"/>
</dbReference>
<reference evidence="4 5" key="1">
    <citation type="journal article" date="2012" name="Genome Biol.">
        <title>The genome of the polar eukaryotic microalga coccomyxa subellipsoidea reveals traits of cold adaptation.</title>
        <authorList>
            <person name="Blanc G."/>
            <person name="Agarkova I."/>
            <person name="Grimwood J."/>
            <person name="Kuo A."/>
            <person name="Brueggeman A."/>
            <person name="Dunigan D."/>
            <person name="Gurnon J."/>
            <person name="Ladunga I."/>
            <person name="Lindquist E."/>
            <person name="Lucas S."/>
            <person name="Pangilinan J."/>
            <person name="Proschold T."/>
            <person name="Salamov A."/>
            <person name="Schmutz J."/>
            <person name="Weeks D."/>
            <person name="Yamada T."/>
            <person name="Claverie J.M."/>
            <person name="Grigoriev I."/>
            <person name="Van Etten J."/>
            <person name="Lomsadze A."/>
            <person name="Borodovsky M."/>
        </authorList>
    </citation>
    <scope>NUCLEOTIDE SEQUENCE [LARGE SCALE GENOMIC DNA]</scope>
    <source>
        <strain evidence="4 5">C-169</strain>
    </source>
</reference>
<dbReference type="Gene3D" id="1.10.12.10">
    <property type="entry name" value="Lyase 2-enoyl-coa Hydratase, Chain A, domain 2"/>
    <property type="match status" value="1"/>
</dbReference>
<evidence type="ECO:0000313" key="5">
    <source>
        <dbReference type="Proteomes" id="UP000007264"/>
    </source>
</evidence>
<dbReference type="EMBL" id="AGSI01000020">
    <property type="protein sequence ID" value="EIE19192.1"/>
    <property type="molecule type" value="Genomic_DNA"/>
</dbReference>
<dbReference type="InterPro" id="IPR018376">
    <property type="entry name" value="Enoyl-CoA_hyd/isom_CS"/>
</dbReference>
<dbReference type="KEGG" id="csl:COCSUDRAFT_6243"/>
<dbReference type="Proteomes" id="UP000007264">
    <property type="component" value="Unassembled WGS sequence"/>
</dbReference>
<organism evidence="4 5">
    <name type="scientific">Coccomyxa subellipsoidea (strain C-169)</name>
    <name type="common">Green microalga</name>
    <dbReference type="NCBI Taxonomy" id="574566"/>
    <lineage>
        <taxon>Eukaryota</taxon>
        <taxon>Viridiplantae</taxon>
        <taxon>Chlorophyta</taxon>
        <taxon>core chlorophytes</taxon>
        <taxon>Trebouxiophyceae</taxon>
        <taxon>Trebouxiophyceae incertae sedis</taxon>
        <taxon>Coccomyxaceae</taxon>
        <taxon>Coccomyxa</taxon>
        <taxon>Coccomyxa subellipsoidea</taxon>
    </lineage>
</organism>
<dbReference type="InterPro" id="IPR014748">
    <property type="entry name" value="Enoyl-CoA_hydra_C"/>
</dbReference>
<dbReference type="OrthoDB" id="2139957at2759"/>
<keyword evidence="5" id="KW-1185">Reference proteome</keyword>
<protein>
    <submittedName>
        <fullName evidence="4">ClpP/crotonase</fullName>
    </submittedName>
</protein>
<keyword evidence="2" id="KW-0456">Lyase</keyword>
<dbReference type="GO" id="GO:0016836">
    <property type="term" value="F:hydro-lyase activity"/>
    <property type="evidence" value="ECO:0007669"/>
    <property type="project" value="UniProtKB-ARBA"/>
</dbReference>
<proteinExistence type="inferred from homology"/>
<dbReference type="GO" id="GO:0005739">
    <property type="term" value="C:mitochondrion"/>
    <property type="evidence" value="ECO:0007669"/>
    <property type="project" value="TreeGrafter"/>
</dbReference>
<dbReference type="eggNOG" id="KOG1679">
    <property type="taxonomic scope" value="Eukaryota"/>
</dbReference>
<feature type="non-terminal residue" evidence="4">
    <location>
        <position position="1"/>
    </location>
</feature>
<dbReference type="AlphaFoldDB" id="I0YLC3"/>
<comment type="caution">
    <text evidence="4">The sequence shown here is derived from an EMBL/GenBank/DDBJ whole genome shotgun (WGS) entry which is preliminary data.</text>
</comment>
<dbReference type="PROSITE" id="PS00166">
    <property type="entry name" value="ENOYL_COA_HYDRATASE"/>
    <property type="match status" value="1"/>
</dbReference>
<dbReference type="InterPro" id="IPR001753">
    <property type="entry name" value="Enoyl-CoA_hydra/iso"/>
</dbReference>
<dbReference type="RefSeq" id="XP_005643736.1">
    <property type="nucleotide sequence ID" value="XM_005643679.1"/>
</dbReference>
<dbReference type="Gene3D" id="3.90.226.10">
    <property type="entry name" value="2-enoyl-CoA Hydratase, Chain A, domain 1"/>
    <property type="match status" value="1"/>
</dbReference>
<evidence type="ECO:0000256" key="1">
    <source>
        <dbReference type="ARBA" id="ARBA00005254"/>
    </source>
</evidence>
<dbReference type="GeneID" id="17037122"/>